<dbReference type="InterPro" id="IPR007712">
    <property type="entry name" value="RelE/ParE_toxin"/>
</dbReference>
<evidence type="ECO:0000313" key="3">
    <source>
        <dbReference type="Proteomes" id="UP000541185"/>
    </source>
</evidence>
<accession>A0A848H455</accession>
<dbReference type="InterPro" id="IPR035093">
    <property type="entry name" value="RelE/ParE_toxin_dom_sf"/>
</dbReference>
<sequence length="100" mass="11870">MTPVRFHDAARSELAEEVLYYAEIDRRLGERLFESVQRAVALAAEFPDMGSPYLFKTRRVFPKRFPFSVVYVHRRNEIVVLAVAPFRRKPGYWRSRRHEG</sequence>
<keyword evidence="3" id="KW-1185">Reference proteome</keyword>
<gene>
    <name evidence="2" type="ORF">HHL11_09585</name>
</gene>
<dbReference type="Gene3D" id="3.30.2310.20">
    <property type="entry name" value="RelE-like"/>
    <property type="match status" value="1"/>
</dbReference>
<dbReference type="RefSeq" id="WP_169418169.1">
    <property type="nucleotide sequence ID" value="NZ_JABBFX010000001.1"/>
</dbReference>
<reference evidence="2 3" key="1">
    <citation type="submission" date="2020-04" db="EMBL/GenBank/DDBJ databases">
        <title>Ramlibacter sp. G-1-2-2 isolated from soil.</title>
        <authorList>
            <person name="Dahal R.H."/>
        </authorList>
    </citation>
    <scope>NUCLEOTIDE SEQUENCE [LARGE SCALE GENOMIC DNA]</scope>
    <source>
        <strain evidence="2 3">G-1-2-2</strain>
    </source>
</reference>
<protein>
    <submittedName>
        <fullName evidence="2">Type II toxin-antitoxin system RelE/ParE family toxin</fullName>
    </submittedName>
</protein>
<proteinExistence type="predicted"/>
<dbReference type="Proteomes" id="UP000541185">
    <property type="component" value="Unassembled WGS sequence"/>
</dbReference>
<dbReference type="EMBL" id="JABBFX010000001">
    <property type="protein sequence ID" value="NML44000.1"/>
    <property type="molecule type" value="Genomic_DNA"/>
</dbReference>
<name>A0A848H455_9BURK</name>
<organism evidence="2 3">
    <name type="scientific">Ramlibacter agri</name>
    <dbReference type="NCBI Taxonomy" id="2728837"/>
    <lineage>
        <taxon>Bacteria</taxon>
        <taxon>Pseudomonadati</taxon>
        <taxon>Pseudomonadota</taxon>
        <taxon>Betaproteobacteria</taxon>
        <taxon>Burkholderiales</taxon>
        <taxon>Comamonadaceae</taxon>
        <taxon>Ramlibacter</taxon>
    </lineage>
</organism>
<evidence type="ECO:0000256" key="1">
    <source>
        <dbReference type="ARBA" id="ARBA00022649"/>
    </source>
</evidence>
<evidence type="ECO:0000313" key="2">
    <source>
        <dbReference type="EMBL" id="NML44000.1"/>
    </source>
</evidence>
<dbReference type="Pfam" id="PF05016">
    <property type="entry name" value="ParE_toxin"/>
    <property type="match status" value="1"/>
</dbReference>
<dbReference type="AlphaFoldDB" id="A0A848H455"/>
<comment type="caution">
    <text evidence="2">The sequence shown here is derived from an EMBL/GenBank/DDBJ whole genome shotgun (WGS) entry which is preliminary data.</text>
</comment>
<keyword evidence="1" id="KW-1277">Toxin-antitoxin system</keyword>